<dbReference type="InterPro" id="IPR006427">
    <property type="entry name" value="Portal_HK97"/>
</dbReference>
<accession>A0ABW5S6C4</accession>
<dbReference type="EMBL" id="JBHUMQ010000042">
    <property type="protein sequence ID" value="MFD2695321.1"/>
    <property type="molecule type" value="Genomic_DNA"/>
</dbReference>
<evidence type="ECO:0000313" key="1">
    <source>
        <dbReference type="EMBL" id="MFD2695321.1"/>
    </source>
</evidence>
<dbReference type="Gene3D" id="3.30.1120.70">
    <property type="match status" value="1"/>
</dbReference>
<sequence>MFFKKLNETRSRSLGSGNNDFGLAFINEKVTIGSTSISPYRAMKNSDIFAAVNLLSSHIAACPFKILNGNEPVLEYLLNDRPNNLTNGFTFWQSVMTHLLLHGNAYCIIYRDQIGTPIKLEFVSGNQVNVLLSDDSQNLFYQFNFNDNRKPTLLNSSDVLHIRLISTDGGILGKSPLISLIPELDLQERVNKLTLNSLDKAISPAGILKIDKGILDHQAKENIRSEFEKSNTGANAGRVMVLDQIMTYQGQEINADILKTLITQVNWSRQQIAKVFGIPADMLGAESSHSNIDQIRGLYATSINRYTYPLTSEITNKLLTDPNETTRLDIAEVIDPDNSSAVKNLDILTKDGIFDTATAKSILYAKGGI</sequence>
<keyword evidence="2" id="KW-1185">Reference proteome</keyword>
<dbReference type="Gene3D" id="3.40.140.120">
    <property type="match status" value="1"/>
</dbReference>
<reference evidence="2" key="1">
    <citation type="journal article" date="2019" name="Int. J. Syst. Evol. Microbiol.">
        <title>The Global Catalogue of Microorganisms (GCM) 10K type strain sequencing project: providing services to taxonomists for standard genome sequencing and annotation.</title>
        <authorList>
            <consortium name="The Broad Institute Genomics Platform"/>
            <consortium name="The Broad Institute Genome Sequencing Center for Infectious Disease"/>
            <person name="Wu L."/>
            <person name="Ma J."/>
        </authorList>
    </citation>
    <scope>NUCLEOTIDE SEQUENCE [LARGE SCALE GENOMIC DNA]</scope>
    <source>
        <strain evidence="2">TISTR 2466</strain>
    </source>
</reference>
<dbReference type="Proteomes" id="UP001597399">
    <property type="component" value="Unassembled WGS sequence"/>
</dbReference>
<name>A0ABW5S6C4_9BACL</name>
<dbReference type="InterPro" id="IPR006944">
    <property type="entry name" value="Phage/GTA_portal"/>
</dbReference>
<dbReference type="RefSeq" id="WP_253062602.1">
    <property type="nucleotide sequence ID" value="NZ_JAMXWM010000014.1"/>
</dbReference>
<protein>
    <submittedName>
        <fullName evidence="1">Phage portal protein</fullName>
    </submittedName>
</protein>
<dbReference type="NCBIfam" id="TIGR01537">
    <property type="entry name" value="portal_HK97"/>
    <property type="match status" value="1"/>
</dbReference>
<dbReference type="Gene3D" id="1.20.1270.210">
    <property type="match status" value="1"/>
</dbReference>
<evidence type="ECO:0000313" key="2">
    <source>
        <dbReference type="Proteomes" id="UP001597399"/>
    </source>
</evidence>
<dbReference type="Pfam" id="PF04860">
    <property type="entry name" value="Phage_portal"/>
    <property type="match status" value="1"/>
</dbReference>
<gene>
    <name evidence="1" type="ORF">ACFSUE_17085</name>
</gene>
<proteinExistence type="predicted"/>
<organism evidence="1 2">
    <name type="scientific">Sporolactobacillus shoreicorticis</name>
    <dbReference type="NCBI Taxonomy" id="1923877"/>
    <lineage>
        <taxon>Bacteria</taxon>
        <taxon>Bacillati</taxon>
        <taxon>Bacillota</taxon>
        <taxon>Bacilli</taxon>
        <taxon>Bacillales</taxon>
        <taxon>Sporolactobacillaceae</taxon>
        <taxon>Sporolactobacillus</taxon>
    </lineage>
</organism>
<comment type="caution">
    <text evidence="1">The sequence shown here is derived from an EMBL/GenBank/DDBJ whole genome shotgun (WGS) entry which is preliminary data.</text>
</comment>